<protein>
    <submittedName>
        <fullName evidence="1">Uncharacterized protein</fullName>
    </submittedName>
</protein>
<dbReference type="AlphaFoldDB" id="A0A8S1NHV3"/>
<name>A0A8S1NHV3_9CILI</name>
<dbReference type="Proteomes" id="UP000692954">
    <property type="component" value="Unassembled WGS sequence"/>
</dbReference>
<keyword evidence="2" id="KW-1185">Reference proteome</keyword>
<dbReference type="EMBL" id="CAJJDN010000056">
    <property type="protein sequence ID" value="CAD8090879.1"/>
    <property type="molecule type" value="Genomic_DNA"/>
</dbReference>
<evidence type="ECO:0000313" key="1">
    <source>
        <dbReference type="EMBL" id="CAD8090879.1"/>
    </source>
</evidence>
<evidence type="ECO:0000313" key="2">
    <source>
        <dbReference type="Proteomes" id="UP000692954"/>
    </source>
</evidence>
<proteinExistence type="predicted"/>
<sequence>MKILLNFIQYLNWVLQLFIKYLIQMNKVFIQQLLNNPQNNDSLIRLVINNFTGSIKIPATIRYALSSIILLEIIMMIRIKLNFCHKQTQFIKKFYFILPLIIKLQIYNINCYYDKTII</sequence>
<reference evidence="1" key="1">
    <citation type="submission" date="2021-01" db="EMBL/GenBank/DDBJ databases">
        <authorList>
            <consortium name="Genoscope - CEA"/>
            <person name="William W."/>
        </authorList>
    </citation>
    <scope>NUCLEOTIDE SEQUENCE</scope>
</reference>
<gene>
    <name evidence="1" type="ORF">PSON_ATCC_30995.1.T0560259</name>
</gene>
<comment type="caution">
    <text evidence="1">The sequence shown here is derived from an EMBL/GenBank/DDBJ whole genome shotgun (WGS) entry which is preliminary data.</text>
</comment>
<organism evidence="1 2">
    <name type="scientific">Paramecium sonneborni</name>
    <dbReference type="NCBI Taxonomy" id="65129"/>
    <lineage>
        <taxon>Eukaryota</taxon>
        <taxon>Sar</taxon>
        <taxon>Alveolata</taxon>
        <taxon>Ciliophora</taxon>
        <taxon>Intramacronucleata</taxon>
        <taxon>Oligohymenophorea</taxon>
        <taxon>Peniculida</taxon>
        <taxon>Parameciidae</taxon>
        <taxon>Paramecium</taxon>
    </lineage>
</organism>
<accession>A0A8S1NHV3</accession>